<reference evidence="1 2" key="1">
    <citation type="submission" date="2020-01" db="EMBL/GenBank/DDBJ databases">
        <title>Muriicola jejuensis KCTC 22299.</title>
        <authorList>
            <person name="Wang G."/>
        </authorList>
    </citation>
    <scope>NUCLEOTIDE SEQUENCE [LARGE SCALE GENOMIC DNA]</scope>
    <source>
        <strain evidence="1 2">KCTC 22299</strain>
    </source>
</reference>
<organism evidence="1 2">
    <name type="scientific">Muriicola jejuensis</name>
    <dbReference type="NCBI Taxonomy" id="504488"/>
    <lineage>
        <taxon>Bacteria</taxon>
        <taxon>Pseudomonadati</taxon>
        <taxon>Bacteroidota</taxon>
        <taxon>Flavobacteriia</taxon>
        <taxon>Flavobacteriales</taxon>
        <taxon>Flavobacteriaceae</taxon>
        <taxon>Muriicola</taxon>
    </lineage>
</organism>
<dbReference type="EMBL" id="JAABOP010000001">
    <property type="protein sequence ID" value="NER09227.1"/>
    <property type="molecule type" value="Genomic_DNA"/>
</dbReference>
<gene>
    <name evidence="1" type="ORF">GWK09_01760</name>
</gene>
<evidence type="ECO:0000313" key="2">
    <source>
        <dbReference type="Proteomes" id="UP000468443"/>
    </source>
</evidence>
<evidence type="ECO:0000313" key="1">
    <source>
        <dbReference type="EMBL" id="NER09227.1"/>
    </source>
</evidence>
<dbReference type="PROSITE" id="PS51257">
    <property type="entry name" value="PROKAR_LIPOPROTEIN"/>
    <property type="match status" value="1"/>
</dbReference>
<dbReference type="RefSeq" id="WP_163691291.1">
    <property type="nucleotide sequence ID" value="NZ_FXTW01000001.1"/>
</dbReference>
<dbReference type="AlphaFoldDB" id="A0A6P0U7W8"/>
<proteinExistence type="predicted"/>
<comment type="caution">
    <text evidence="1">The sequence shown here is derived from an EMBL/GenBank/DDBJ whole genome shotgun (WGS) entry which is preliminary data.</text>
</comment>
<sequence>MRKSLFILVSLIVLSVSCSDRDDDLTSVQLRIKNSSSLTFDRVLVENEEHIYENVGSDAFSDYQEYESAYRYNYIQITSGEETFVLQPIDFVGEEELPIGLYTYDLSITEEGEVVLEFVID</sequence>
<protein>
    <submittedName>
        <fullName evidence="1">Uncharacterized protein</fullName>
    </submittedName>
</protein>
<keyword evidence="2" id="KW-1185">Reference proteome</keyword>
<dbReference type="Proteomes" id="UP000468443">
    <property type="component" value="Unassembled WGS sequence"/>
</dbReference>
<accession>A0A6P0U7W8</accession>
<name>A0A6P0U7W8_9FLAO</name>